<dbReference type="EC" id="2.7.2.4" evidence="9"/>
<evidence type="ECO:0000256" key="7">
    <source>
        <dbReference type="ARBA" id="ARBA00047872"/>
    </source>
</evidence>
<comment type="catalytic activity">
    <reaction evidence="7 9">
        <text>L-aspartate + ATP = 4-phospho-L-aspartate + ADP</text>
        <dbReference type="Rhea" id="RHEA:23776"/>
        <dbReference type="ChEBI" id="CHEBI:29991"/>
        <dbReference type="ChEBI" id="CHEBI:30616"/>
        <dbReference type="ChEBI" id="CHEBI:57535"/>
        <dbReference type="ChEBI" id="CHEBI:456216"/>
        <dbReference type="EC" id="2.7.2.4"/>
    </reaction>
</comment>
<keyword evidence="6 8" id="KW-0067">ATP-binding</keyword>
<evidence type="ECO:0000256" key="5">
    <source>
        <dbReference type="ARBA" id="ARBA00022777"/>
    </source>
</evidence>
<dbReference type="Gene3D" id="3.40.1160.10">
    <property type="entry name" value="Acetylglutamate kinase-like"/>
    <property type="match status" value="1"/>
</dbReference>
<feature type="binding site" evidence="8">
    <location>
        <position position="48"/>
    </location>
    <ligand>
        <name>substrate</name>
    </ligand>
</feature>
<dbReference type="InterPro" id="IPR001048">
    <property type="entry name" value="Asp/Glu/Uridylate_kinase"/>
</dbReference>
<dbReference type="GO" id="GO:0004072">
    <property type="term" value="F:aspartate kinase activity"/>
    <property type="evidence" value="ECO:0007669"/>
    <property type="project" value="UniProtKB-EC"/>
</dbReference>
<dbReference type="Gene3D" id="1.20.120.1320">
    <property type="entry name" value="Aspartokinase, catalytic domain"/>
    <property type="match status" value="1"/>
</dbReference>
<feature type="domain" description="Aspartate/glutamate/uridylate kinase" evidence="11">
    <location>
        <begin position="7"/>
        <end position="282"/>
    </location>
</feature>
<dbReference type="PIRSF" id="PIRSF000726">
    <property type="entry name" value="Asp_kin"/>
    <property type="match status" value="1"/>
</dbReference>
<dbReference type="UniPathway" id="UPA00034">
    <property type="reaction ID" value="UER00015"/>
</dbReference>
<accession>A0A3A1YA48</accession>
<evidence type="ECO:0000256" key="3">
    <source>
        <dbReference type="ARBA" id="ARBA00022679"/>
    </source>
</evidence>
<dbReference type="Pfam" id="PF00696">
    <property type="entry name" value="AA_kinase"/>
    <property type="match status" value="1"/>
</dbReference>
<gene>
    <name evidence="13" type="ORF">CJP74_03175</name>
</gene>
<dbReference type="GO" id="GO:0005524">
    <property type="term" value="F:ATP binding"/>
    <property type="evidence" value="ECO:0007669"/>
    <property type="project" value="UniProtKB-KW"/>
</dbReference>
<comment type="caution">
    <text evidence="13">The sequence shown here is derived from an EMBL/GenBank/DDBJ whole genome shotgun (WGS) entry which is preliminary data.</text>
</comment>
<dbReference type="PANTHER" id="PTHR21499:SF59">
    <property type="entry name" value="ASPARTOKINASE"/>
    <property type="match status" value="1"/>
</dbReference>
<comment type="similarity">
    <text evidence="2 9">Belongs to the aspartokinase family.</text>
</comment>
<dbReference type="SUPFAM" id="SSF55021">
    <property type="entry name" value="ACT-like"/>
    <property type="match status" value="2"/>
</dbReference>
<dbReference type="GO" id="GO:0009090">
    <property type="term" value="P:homoserine biosynthetic process"/>
    <property type="evidence" value="ECO:0007669"/>
    <property type="project" value="TreeGrafter"/>
</dbReference>
<sequence>MSQDSNYIVAKFGGTSVADYDSMLNCFNIINSDPNVRVVVLSASAGVTNLLVELASGCDTERRKEIIEKIRIIQFNIINRLQFPEEIAQRIESCLNHISSLSEAASLSTNEALAAAIVGHGELMSTMIFTHLCKEQGARAEYLDARDVIKTNANFSEAQVILERTLENADKVLSLLADHEAKIITQGFIGQEEEGKTTLLGRGGSDYSAALFAEVIKAKACHIWTDVAGIYTTDPRIVPNAKRIETISFKEASEMAIFGAKVLHPATILPAVRADIPVFIGNSKDPKAGGTWISKNVDNPPTFRGVAFKRNQSILTISSLRMLGASGFLSKVFSIFSKYNVVIDCVTTSEVALAVTVDHKQNQGHGSLNNPELLAELHELGSVKIEHDYSLIALIGNKLSQTSGLSKALQALDNCTFRMVCQGASDYNICFLVPAEKADSTIIQLHKNLFE</sequence>
<dbReference type="RefSeq" id="WP_119496822.1">
    <property type="nucleotide sequence ID" value="NZ_NRJH01000023.1"/>
</dbReference>
<evidence type="ECO:0000313" key="13">
    <source>
        <dbReference type="EMBL" id="RIY32997.1"/>
    </source>
</evidence>
<keyword evidence="10" id="KW-0028">Amino-acid biosynthesis</keyword>
<feature type="binding site" evidence="8">
    <location>
        <begin position="225"/>
        <end position="226"/>
    </location>
    <ligand>
        <name>ATP</name>
        <dbReference type="ChEBI" id="CHEBI:30616"/>
    </ligand>
</feature>
<evidence type="ECO:0000256" key="1">
    <source>
        <dbReference type="ARBA" id="ARBA00004766"/>
    </source>
</evidence>
<evidence type="ECO:0000256" key="8">
    <source>
        <dbReference type="PIRSR" id="PIRSR000726-1"/>
    </source>
</evidence>
<dbReference type="GO" id="GO:0005829">
    <property type="term" value="C:cytosol"/>
    <property type="evidence" value="ECO:0007669"/>
    <property type="project" value="TreeGrafter"/>
</dbReference>
<keyword evidence="14" id="KW-1185">Reference proteome</keyword>
<dbReference type="InterPro" id="IPR005260">
    <property type="entry name" value="Asp_kin_monofn"/>
</dbReference>
<feature type="binding site" evidence="8">
    <location>
        <position position="231"/>
    </location>
    <ligand>
        <name>ATP</name>
        <dbReference type="ChEBI" id="CHEBI:30616"/>
    </ligand>
</feature>
<evidence type="ECO:0000313" key="14">
    <source>
        <dbReference type="Proteomes" id="UP000266258"/>
    </source>
</evidence>
<feature type="binding site" evidence="8">
    <location>
        <position position="122"/>
    </location>
    <ligand>
        <name>substrate</name>
    </ligand>
</feature>
<dbReference type="Proteomes" id="UP000266258">
    <property type="component" value="Unassembled WGS sequence"/>
</dbReference>
<evidence type="ECO:0000256" key="9">
    <source>
        <dbReference type="RuleBase" id="RU003448"/>
    </source>
</evidence>
<dbReference type="EMBL" id="NRJH01000023">
    <property type="protein sequence ID" value="RIY32997.1"/>
    <property type="molecule type" value="Genomic_DNA"/>
</dbReference>
<dbReference type="InterPro" id="IPR042199">
    <property type="entry name" value="AsparK_Bifunc_asparK/hSer_DH"/>
</dbReference>
<dbReference type="AlphaFoldDB" id="A0A3A1YA48"/>
<dbReference type="NCBIfam" id="TIGR00657">
    <property type="entry name" value="asp_kinases"/>
    <property type="match status" value="1"/>
</dbReference>
<organism evidence="13 14">
    <name type="scientific">Psittacicella melopsittaci</name>
    <dbReference type="NCBI Taxonomy" id="2028576"/>
    <lineage>
        <taxon>Bacteria</taxon>
        <taxon>Pseudomonadati</taxon>
        <taxon>Pseudomonadota</taxon>
        <taxon>Gammaproteobacteria</taxon>
        <taxon>Pasteurellales</taxon>
        <taxon>Psittacicellaceae</taxon>
        <taxon>Psittacicella</taxon>
    </lineage>
</organism>
<evidence type="ECO:0000256" key="6">
    <source>
        <dbReference type="ARBA" id="ARBA00022840"/>
    </source>
</evidence>
<feature type="binding site" evidence="8">
    <location>
        <begin position="261"/>
        <end position="262"/>
    </location>
    <ligand>
        <name>ATP</name>
        <dbReference type="ChEBI" id="CHEBI:30616"/>
    </ligand>
</feature>
<evidence type="ECO:0000256" key="10">
    <source>
        <dbReference type="RuleBase" id="RU004249"/>
    </source>
</evidence>
<evidence type="ECO:0000256" key="4">
    <source>
        <dbReference type="ARBA" id="ARBA00022741"/>
    </source>
</evidence>
<dbReference type="Gene3D" id="3.30.70.260">
    <property type="match status" value="2"/>
</dbReference>
<dbReference type="GO" id="GO:0009088">
    <property type="term" value="P:threonine biosynthetic process"/>
    <property type="evidence" value="ECO:0007669"/>
    <property type="project" value="UniProtKB-UniPathway"/>
</dbReference>
<dbReference type="PANTHER" id="PTHR21499">
    <property type="entry name" value="ASPARTATE KINASE"/>
    <property type="match status" value="1"/>
</dbReference>
<comment type="pathway">
    <text evidence="1 10">Amino-acid biosynthesis; L-lysine biosynthesis via DAP pathway; (S)-tetrahydrodipicolinate from L-aspartate: step 1/4.</text>
</comment>
<feature type="binding site" evidence="8">
    <location>
        <position position="236"/>
    </location>
    <ligand>
        <name>ATP</name>
        <dbReference type="ChEBI" id="CHEBI:30616"/>
    </ligand>
</feature>
<name>A0A3A1YA48_9GAMM</name>
<feature type="domain" description="Aspartokinase ACT" evidence="12">
    <location>
        <begin position="392"/>
        <end position="448"/>
    </location>
</feature>
<keyword evidence="3 9" id="KW-0808">Transferase</keyword>
<dbReference type="InterPro" id="IPR045865">
    <property type="entry name" value="ACT-like_dom_sf"/>
</dbReference>
<dbReference type="InterPro" id="IPR036393">
    <property type="entry name" value="AceGlu_kinase-like_sf"/>
</dbReference>
<dbReference type="UniPathway" id="UPA00050">
    <property type="reaction ID" value="UER00461"/>
</dbReference>
<dbReference type="OrthoDB" id="9799110at2"/>
<keyword evidence="4 8" id="KW-0547">Nucleotide-binding</keyword>
<protein>
    <recommendedName>
        <fullName evidence="9">Aspartokinase</fullName>
        <ecNumber evidence="9">2.7.2.4</ecNumber>
    </recommendedName>
</protein>
<dbReference type="SUPFAM" id="SSF53633">
    <property type="entry name" value="Carbamate kinase-like"/>
    <property type="match status" value="1"/>
</dbReference>
<comment type="pathway">
    <text evidence="10">Amino-acid biosynthesis; L-methionine biosynthesis via de novo pathway; L-homoserine from L-aspartate: step 1/3.</text>
</comment>
<keyword evidence="5 9" id="KW-0418">Kinase</keyword>
<dbReference type="InterPro" id="IPR018042">
    <property type="entry name" value="Aspartate_kinase_CS"/>
</dbReference>
<dbReference type="NCBIfam" id="NF006570">
    <property type="entry name" value="PRK09084.1"/>
    <property type="match status" value="1"/>
</dbReference>
<dbReference type="Pfam" id="PF22468">
    <property type="entry name" value="ACT_9"/>
    <property type="match status" value="1"/>
</dbReference>
<dbReference type="GO" id="GO:0009089">
    <property type="term" value="P:lysine biosynthetic process via diaminopimelate"/>
    <property type="evidence" value="ECO:0007669"/>
    <property type="project" value="UniProtKB-UniPathway"/>
</dbReference>
<reference evidence="13 14" key="1">
    <citation type="submission" date="2017-08" db="EMBL/GenBank/DDBJ databases">
        <title>Reclassification of Bisgaard taxon 37 and 44.</title>
        <authorList>
            <person name="Christensen H."/>
        </authorList>
    </citation>
    <scope>NUCLEOTIDE SEQUENCE [LARGE SCALE GENOMIC DNA]</scope>
    <source>
        <strain evidence="13 14">B96_4</strain>
    </source>
</reference>
<comment type="pathway">
    <text evidence="10">Amino-acid biosynthesis; L-threonine biosynthesis; L-threonine from L-aspartate: step 1/5.</text>
</comment>
<evidence type="ECO:0000256" key="2">
    <source>
        <dbReference type="ARBA" id="ARBA00010122"/>
    </source>
</evidence>
<evidence type="ECO:0000259" key="11">
    <source>
        <dbReference type="Pfam" id="PF00696"/>
    </source>
</evidence>
<dbReference type="InterPro" id="IPR054352">
    <property type="entry name" value="ACT_Aspartokinase"/>
</dbReference>
<dbReference type="InterPro" id="IPR001341">
    <property type="entry name" value="Asp_kinase"/>
</dbReference>
<dbReference type="UniPathway" id="UPA00051">
    <property type="reaction ID" value="UER00462"/>
</dbReference>
<evidence type="ECO:0000259" key="12">
    <source>
        <dbReference type="Pfam" id="PF22468"/>
    </source>
</evidence>
<dbReference type="PROSITE" id="PS00324">
    <property type="entry name" value="ASPARTOKINASE"/>
    <property type="match status" value="1"/>
</dbReference>
<proteinExistence type="inferred from homology"/>
<feature type="binding site" evidence="8">
    <location>
        <begin position="11"/>
        <end position="14"/>
    </location>
    <ligand>
        <name>ATP</name>
        <dbReference type="ChEBI" id="CHEBI:30616"/>
    </ligand>
</feature>